<comment type="caution">
    <text evidence="1">The sequence shown here is derived from an EMBL/GenBank/DDBJ whole genome shotgun (WGS) entry which is preliminary data.</text>
</comment>
<reference evidence="1" key="1">
    <citation type="submission" date="2020-05" db="EMBL/GenBank/DDBJ databases">
        <title>Chitinophaga laudate sp. nov., isolated from a tropical peat swamp.</title>
        <authorList>
            <person name="Goh C.B.S."/>
            <person name="Lee M.S."/>
            <person name="Parimannan S."/>
            <person name="Pasbakhsh P."/>
            <person name="Yule C.M."/>
            <person name="Rajandas H."/>
            <person name="Loke S."/>
            <person name="Croft L."/>
            <person name="Tan J.B.L."/>
        </authorList>
    </citation>
    <scope>NUCLEOTIDE SEQUENCE</scope>
    <source>
        <strain evidence="1">Mgbs1</strain>
    </source>
</reference>
<dbReference type="Proteomes" id="UP000281028">
    <property type="component" value="Unassembled WGS sequence"/>
</dbReference>
<dbReference type="EMBL" id="RIAR02000001">
    <property type="protein sequence ID" value="NSL85836.1"/>
    <property type="molecule type" value="Genomic_DNA"/>
</dbReference>
<protein>
    <submittedName>
        <fullName evidence="1">DUF4302 domain-containing protein</fullName>
    </submittedName>
</protein>
<dbReference type="PROSITE" id="PS51257">
    <property type="entry name" value="PROKAR_LIPOPROTEIN"/>
    <property type="match status" value="1"/>
</dbReference>
<gene>
    <name evidence="1" type="ORF">ECE50_003270</name>
</gene>
<proteinExistence type="predicted"/>
<dbReference type="InterPro" id="IPR025396">
    <property type="entry name" value="DUF4302"/>
</dbReference>
<evidence type="ECO:0000313" key="1">
    <source>
        <dbReference type="EMBL" id="NSL85836.1"/>
    </source>
</evidence>
<accession>A0A3S1D1P4</accession>
<keyword evidence="2" id="KW-1185">Reference proteome</keyword>
<dbReference type="AlphaFoldDB" id="A0A3S1D1P4"/>
<evidence type="ECO:0000313" key="2">
    <source>
        <dbReference type="Proteomes" id="UP000281028"/>
    </source>
</evidence>
<dbReference type="Pfam" id="PF14135">
    <property type="entry name" value="DUF4302"/>
    <property type="match status" value="1"/>
</dbReference>
<sequence>MKNSILYILLLAIAWSACNKGADDRVFPEPADERLNSKLADYQSLLTAAPNGWKMTVIPADTSQPYIFYLWMKFSAQNRVTSNMDTLPAQESSYRLKAMMQPELIFDTYSYLHRLSDATPSPGISGAVRGKGLMADFEYEIRYVSPDSIVLYGKYNKSYARLIKAAPGDSAGFTRNLFRQNNYLSGAYTSSGNRKLYTGALKDSILGSTANLSGIKQIMPVYPGTYAVDYADLGGSGWKYLITFDPVTKAITSVKPDNIFAGGILAGSFQVLRVSYDDAKKQLYLKTIYVNTAGSGRITEETLTKN</sequence>
<organism evidence="1 2">
    <name type="scientific">Chitinophaga solisilvae</name>
    <dbReference type="NCBI Taxonomy" id="1233460"/>
    <lineage>
        <taxon>Bacteria</taxon>
        <taxon>Pseudomonadati</taxon>
        <taxon>Bacteroidota</taxon>
        <taxon>Chitinophagia</taxon>
        <taxon>Chitinophagales</taxon>
        <taxon>Chitinophagaceae</taxon>
        <taxon>Chitinophaga</taxon>
    </lineage>
</organism>
<dbReference type="OrthoDB" id="707849at2"/>
<name>A0A3S1D1P4_9BACT</name>